<reference evidence="3 4" key="1">
    <citation type="journal article" date="2015" name="Phytopathology">
        <title>Genomes of Candidatus Liberibacter solanacearum haplotype A from New Zealand and the USA suggest significant genome plasticity in the species.</title>
        <authorList>
            <person name="Thompson S.M."/>
            <person name="Johnson C.P."/>
            <person name="Lu A.Y."/>
            <person name="Frampton R.A."/>
            <person name="Sullivan K.L."/>
            <person name="Fiers M.W."/>
            <person name="Crowhurst R.N."/>
            <person name="Pitman A.R."/>
            <person name="Scott I."/>
            <person name="Gudmestad N.C."/>
            <person name="Smith G.R."/>
        </authorList>
    </citation>
    <scope>NUCLEOTIDE SEQUENCE [LARGE SCALE GENOMIC DNA]</scope>
    <source>
        <strain evidence="3 4">LsoNZ1</strain>
    </source>
</reference>
<comment type="similarity">
    <text evidence="1">Belongs to the HesB/IscA family.</text>
</comment>
<gene>
    <name evidence="3" type="ORF">DJ66_0215</name>
</gene>
<dbReference type="InterPro" id="IPR000361">
    <property type="entry name" value="ATAP_core_dom"/>
</dbReference>
<dbReference type="NCBIfam" id="TIGR00049">
    <property type="entry name" value="iron-sulfur cluster assembly accessory protein"/>
    <property type="match status" value="1"/>
</dbReference>
<dbReference type="GO" id="GO:0016226">
    <property type="term" value="P:iron-sulfur cluster assembly"/>
    <property type="evidence" value="ECO:0007669"/>
    <property type="project" value="InterPro"/>
</dbReference>
<dbReference type="Gene3D" id="2.60.300.12">
    <property type="entry name" value="HesB-like domain"/>
    <property type="match status" value="1"/>
</dbReference>
<organism evidence="3 4">
    <name type="scientific">Candidatus Liberibacter solanacearum</name>
    <dbReference type="NCBI Taxonomy" id="556287"/>
    <lineage>
        <taxon>Bacteria</taxon>
        <taxon>Pseudomonadati</taxon>
        <taxon>Pseudomonadota</taxon>
        <taxon>Alphaproteobacteria</taxon>
        <taxon>Hyphomicrobiales</taxon>
        <taxon>Rhizobiaceae</taxon>
        <taxon>Liberibacter</taxon>
    </lineage>
</organism>
<comment type="caution">
    <text evidence="3">The sequence shown here is derived from an EMBL/GenBank/DDBJ whole genome shotgun (WGS) entry which is preliminary data.</text>
</comment>
<evidence type="ECO:0000259" key="2">
    <source>
        <dbReference type="Pfam" id="PF01521"/>
    </source>
</evidence>
<sequence>MISNDVVTMTEAAVSRVKDIVKNSQGTAQGIRISLKKGGCAGLEYMVDLVTEPFNDDDLVEKDGVKVWIDPSALFYILGMEIDFKIEKLHSGFIFHNPNQVSACGCGQSVEIKRADLEQYYNEKHSKEM</sequence>
<name>A0A094Z0Q8_9HYPH</name>
<dbReference type="Proteomes" id="UP000033731">
    <property type="component" value="Unassembled WGS sequence"/>
</dbReference>
<dbReference type="InterPro" id="IPR035903">
    <property type="entry name" value="HesB-like_dom_sf"/>
</dbReference>
<dbReference type="PANTHER" id="PTHR10072">
    <property type="entry name" value="IRON-SULFUR CLUSTER ASSEMBLY PROTEIN"/>
    <property type="match status" value="1"/>
</dbReference>
<dbReference type="EMBL" id="JMTK01000001">
    <property type="protein sequence ID" value="KJZ82606.1"/>
    <property type="molecule type" value="Genomic_DNA"/>
</dbReference>
<dbReference type="RefSeq" id="WP_034441522.1">
    <property type="nucleotide sequence ID" value="NZ_JMTK01000001.1"/>
</dbReference>
<dbReference type="InterPro" id="IPR016092">
    <property type="entry name" value="ATAP"/>
</dbReference>
<feature type="domain" description="Core" evidence="2">
    <location>
        <begin position="7"/>
        <end position="107"/>
    </location>
</feature>
<dbReference type="GO" id="GO:0005737">
    <property type="term" value="C:cytoplasm"/>
    <property type="evidence" value="ECO:0007669"/>
    <property type="project" value="TreeGrafter"/>
</dbReference>
<dbReference type="InterPro" id="IPR050322">
    <property type="entry name" value="Fe-S_cluster_asmbl/transfer"/>
</dbReference>
<evidence type="ECO:0000256" key="1">
    <source>
        <dbReference type="ARBA" id="ARBA00006718"/>
    </source>
</evidence>
<protein>
    <submittedName>
        <fullName evidence="3">Iron binding protein SufA for iron-sulfur cluster assembly</fullName>
    </submittedName>
</protein>
<evidence type="ECO:0000313" key="3">
    <source>
        <dbReference type="EMBL" id="KJZ82606.1"/>
    </source>
</evidence>
<dbReference type="AlphaFoldDB" id="A0A094Z0Q8"/>
<dbReference type="InterPro" id="IPR011298">
    <property type="entry name" value="SufA_proteobacteria"/>
</dbReference>
<dbReference type="Pfam" id="PF01521">
    <property type="entry name" value="Fe-S_biosyn"/>
    <property type="match status" value="1"/>
</dbReference>
<dbReference type="PATRIC" id="fig|556287.8.peg.188"/>
<keyword evidence="4" id="KW-1185">Reference proteome</keyword>
<dbReference type="GO" id="GO:0051537">
    <property type="term" value="F:2 iron, 2 sulfur cluster binding"/>
    <property type="evidence" value="ECO:0007669"/>
    <property type="project" value="UniProtKB-ARBA"/>
</dbReference>
<dbReference type="NCBIfam" id="TIGR01997">
    <property type="entry name" value="sufA_proteo"/>
    <property type="match status" value="1"/>
</dbReference>
<proteinExistence type="inferred from homology"/>
<accession>A0A094Z0Q8</accession>
<dbReference type="SUPFAM" id="SSF89360">
    <property type="entry name" value="HesB-like domain"/>
    <property type="match status" value="1"/>
</dbReference>
<evidence type="ECO:0000313" key="4">
    <source>
        <dbReference type="Proteomes" id="UP000033731"/>
    </source>
</evidence>
<dbReference type="PANTHER" id="PTHR10072:SF41">
    <property type="entry name" value="IRON-SULFUR CLUSTER ASSEMBLY 1 HOMOLOG, MITOCHONDRIAL"/>
    <property type="match status" value="1"/>
</dbReference>